<dbReference type="SUPFAM" id="SSF48619">
    <property type="entry name" value="Phospholipase A2, PLA2"/>
    <property type="match status" value="1"/>
</dbReference>
<proteinExistence type="predicted"/>
<dbReference type="Proteomes" id="UP001520878">
    <property type="component" value="Unassembled WGS sequence"/>
</dbReference>
<evidence type="ECO:0000313" key="2">
    <source>
        <dbReference type="Proteomes" id="UP001520878"/>
    </source>
</evidence>
<name>A0ABS8G720_9ALTE</name>
<dbReference type="RefSeq" id="WP_229159513.1">
    <property type="nucleotide sequence ID" value="NZ_JAJEWP010000002.1"/>
</dbReference>
<dbReference type="EMBL" id="JAJEWP010000002">
    <property type="protein sequence ID" value="MCC2616345.1"/>
    <property type="molecule type" value="Genomic_DNA"/>
</dbReference>
<accession>A0ABS8G720</accession>
<keyword evidence="2" id="KW-1185">Reference proteome</keyword>
<gene>
    <name evidence="1" type="ORF">LJ739_08845</name>
</gene>
<organism evidence="1 2">
    <name type="scientific">Fluctibacter halophilus</name>
    <dbReference type="NCBI Taxonomy" id="226011"/>
    <lineage>
        <taxon>Bacteria</taxon>
        <taxon>Pseudomonadati</taxon>
        <taxon>Pseudomonadota</taxon>
        <taxon>Gammaproteobacteria</taxon>
        <taxon>Alteromonadales</taxon>
        <taxon>Alteromonadaceae</taxon>
        <taxon>Fluctibacter</taxon>
    </lineage>
</organism>
<reference evidence="1 2" key="1">
    <citation type="submission" date="2021-10" db="EMBL/GenBank/DDBJ databases">
        <title>Draft genome of Aestuariibacter halophilus JC2043.</title>
        <authorList>
            <person name="Emsley S.A."/>
            <person name="Pfannmuller K.M."/>
            <person name="Ushijima B."/>
            <person name="Saw J.H."/>
            <person name="Videau P."/>
        </authorList>
    </citation>
    <scope>NUCLEOTIDE SEQUENCE [LARGE SCALE GENOMIC DNA]</scope>
    <source>
        <strain evidence="1 2">JC2043</strain>
    </source>
</reference>
<dbReference type="Gene3D" id="1.20.90.10">
    <property type="entry name" value="Phospholipase A2 domain"/>
    <property type="match status" value="1"/>
</dbReference>
<protein>
    <submittedName>
        <fullName evidence="1">Uncharacterized protein</fullName>
    </submittedName>
</protein>
<comment type="caution">
    <text evidence="1">The sequence shown here is derived from an EMBL/GenBank/DDBJ whole genome shotgun (WGS) entry which is preliminary data.</text>
</comment>
<dbReference type="InterPro" id="IPR036444">
    <property type="entry name" value="PLipase_A2_dom_sf"/>
</dbReference>
<evidence type="ECO:0000313" key="1">
    <source>
        <dbReference type="EMBL" id="MCC2616345.1"/>
    </source>
</evidence>
<sequence>MALYKGVGDHIIVNLNTGVAKRYDIKDEGFEILAVQKALPAGASADIQTYMSLKSAFEQFESNAINQALYKIDPYTTSGSTSYSNRFSPMNSLGHCGSGFWSSAVLVDYPFESACIQHDNCYSGFSSRYDCDLQFYQNMMLIVDQISDELAPETLFGAVIFRALFQEKADKFYKGVVYFGEGAYCAATQNTQAQECIDPPMTPPSSVLARIEEEHHYDPTYFGSGFAASNCELWQFPNGLGGFYYMFRNCTWSITP</sequence>